<feature type="compositionally biased region" description="Basic and acidic residues" evidence="1">
    <location>
        <begin position="29"/>
        <end position="38"/>
    </location>
</feature>
<organism evidence="3 4">
    <name type="scientific">Camellia sinensis var. sinensis</name>
    <name type="common">China tea</name>
    <dbReference type="NCBI Taxonomy" id="542762"/>
    <lineage>
        <taxon>Eukaryota</taxon>
        <taxon>Viridiplantae</taxon>
        <taxon>Streptophyta</taxon>
        <taxon>Embryophyta</taxon>
        <taxon>Tracheophyta</taxon>
        <taxon>Spermatophyta</taxon>
        <taxon>Magnoliopsida</taxon>
        <taxon>eudicotyledons</taxon>
        <taxon>Gunneridae</taxon>
        <taxon>Pentapetalae</taxon>
        <taxon>asterids</taxon>
        <taxon>Ericales</taxon>
        <taxon>Theaceae</taxon>
        <taxon>Camellia</taxon>
    </lineage>
</organism>
<proteinExistence type="predicted"/>
<comment type="caution">
    <text evidence="3">The sequence shown here is derived from an EMBL/GenBank/DDBJ whole genome shotgun (WGS) entry which is preliminary data.</text>
</comment>
<accession>A0A4S4D2W5</accession>
<feature type="domain" description="PI-PLC Y-box" evidence="2">
    <location>
        <begin position="34"/>
        <end position="66"/>
    </location>
</feature>
<protein>
    <recommendedName>
        <fullName evidence="2">PI-PLC Y-box domain-containing protein</fullName>
    </recommendedName>
</protein>
<dbReference type="GO" id="GO:0035556">
    <property type="term" value="P:intracellular signal transduction"/>
    <property type="evidence" value="ECO:0007669"/>
    <property type="project" value="InterPro"/>
</dbReference>
<dbReference type="PANTHER" id="PTHR34570">
    <property type="entry name" value="OS03G0593100 PROTEIN"/>
    <property type="match status" value="1"/>
</dbReference>
<feature type="region of interest" description="Disordered" evidence="1">
    <location>
        <begin position="29"/>
        <end position="49"/>
    </location>
</feature>
<gene>
    <name evidence="3" type="ORF">TEA_027722</name>
</gene>
<dbReference type="GO" id="GO:0004435">
    <property type="term" value="F:phosphatidylinositol-4,5-bisphosphate phospholipase C activity"/>
    <property type="evidence" value="ECO:0007669"/>
    <property type="project" value="InterPro"/>
</dbReference>
<dbReference type="PANTHER" id="PTHR34570:SF12">
    <property type="entry name" value="EXPRESSED PROTEIN"/>
    <property type="match status" value="1"/>
</dbReference>
<keyword evidence="4" id="KW-1185">Reference proteome</keyword>
<dbReference type="PROSITE" id="PS50008">
    <property type="entry name" value="PIPLC_Y_DOMAIN"/>
    <property type="match status" value="1"/>
</dbReference>
<evidence type="ECO:0000313" key="4">
    <source>
        <dbReference type="Proteomes" id="UP000306102"/>
    </source>
</evidence>
<evidence type="ECO:0000256" key="1">
    <source>
        <dbReference type="SAM" id="MobiDB-lite"/>
    </source>
</evidence>
<sequence length="123" mass="14283">MSRQSSDSLVNHSSIALLQERFKRLQRAKEMREERELSRQVPESQRVNSTTYDPTRLFFHSEIILAPRQPHQGLPSLQHNLQSKNDNLRATETPTLANLQYSETVMYRSSNCEDSDIDTSLHL</sequence>
<name>A0A4S4D2W5_CAMSN</name>
<dbReference type="GO" id="GO:0006629">
    <property type="term" value="P:lipid metabolic process"/>
    <property type="evidence" value="ECO:0007669"/>
    <property type="project" value="InterPro"/>
</dbReference>
<dbReference type="EMBL" id="SDRB02012892">
    <property type="protein sequence ID" value="THF96467.1"/>
    <property type="molecule type" value="Genomic_DNA"/>
</dbReference>
<evidence type="ECO:0000313" key="3">
    <source>
        <dbReference type="EMBL" id="THF96467.1"/>
    </source>
</evidence>
<dbReference type="Proteomes" id="UP000306102">
    <property type="component" value="Unassembled WGS sequence"/>
</dbReference>
<reference evidence="3 4" key="1">
    <citation type="journal article" date="2018" name="Proc. Natl. Acad. Sci. U.S.A.">
        <title>Draft genome sequence of Camellia sinensis var. sinensis provides insights into the evolution of the tea genome and tea quality.</title>
        <authorList>
            <person name="Wei C."/>
            <person name="Yang H."/>
            <person name="Wang S."/>
            <person name="Zhao J."/>
            <person name="Liu C."/>
            <person name="Gao L."/>
            <person name="Xia E."/>
            <person name="Lu Y."/>
            <person name="Tai Y."/>
            <person name="She G."/>
            <person name="Sun J."/>
            <person name="Cao H."/>
            <person name="Tong W."/>
            <person name="Gao Q."/>
            <person name="Li Y."/>
            <person name="Deng W."/>
            <person name="Jiang X."/>
            <person name="Wang W."/>
            <person name="Chen Q."/>
            <person name="Zhang S."/>
            <person name="Li H."/>
            <person name="Wu J."/>
            <person name="Wang P."/>
            <person name="Li P."/>
            <person name="Shi C."/>
            <person name="Zheng F."/>
            <person name="Jian J."/>
            <person name="Huang B."/>
            <person name="Shan D."/>
            <person name="Shi M."/>
            <person name="Fang C."/>
            <person name="Yue Y."/>
            <person name="Li F."/>
            <person name="Li D."/>
            <person name="Wei S."/>
            <person name="Han B."/>
            <person name="Jiang C."/>
            <person name="Yin Y."/>
            <person name="Xia T."/>
            <person name="Zhang Z."/>
            <person name="Bennetzen J.L."/>
            <person name="Zhao S."/>
            <person name="Wan X."/>
        </authorList>
    </citation>
    <scope>NUCLEOTIDE SEQUENCE [LARGE SCALE GENOMIC DNA]</scope>
    <source>
        <strain evidence="4">cv. Shuchazao</strain>
        <tissue evidence="3">Leaf</tissue>
    </source>
</reference>
<evidence type="ECO:0000259" key="2">
    <source>
        <dbReference type="PROSITE" id="PS50008"/>
    </source>
</evidence>
<dbReference type="AlphaFoldDB" id="A0A4S4D2W5"/>
<dbReference type="InterPro" id="IPR001711">
    <property type="entry name" value="PLipase_C_Pinositol-sp_Y"/>
</dbReference>